<organism evidence="2">
    <name type="scientific">marine sediment metagenome</name>
    <dbReference type="NCBI Taxonomy" id="412755"/>
    <lineage>
        <taxon>unclassified sequences</taxon>
        <taxon>metagenomes</taxon>
        <taxon>ecological metagenomes</taxon>
    </lineage>
</organism>
<proteinExistence type="predicted"/>
<reference evidence="2" key="1">
    <citation type="journal article" date="2014" name="Front. Microbiol.">
        <title>High frequency of phylogenetically diverse reductive dehalogenase-homologous genes in deep subseafloor sedimentary metagenomes.</title>
        <authorList>
            <person name="Kawai M."/>
            <person name="Futagami T."/>
            <person name="Toyoda A."/>
            <person name="Takaki Y."/>
            <person name="Nishi S."/>
            <person name="Hori S."/>
            <person name="Arai W."/>
            <person name="Tsubouchi T."/>
            <person name="Morono Y."/>
            <person name="Uchiyama I."/>
            <person name="Ito T."/>
            <person name="Fujiyama A."/>
            <person name="Inagaki F."/>
            <person name="Takami H."/>
        </authorList>
    </citation>
    <scope>NUCLEOTIDE SEQUENCE</scope>
    <source>
        <strain evidence="2">Expedition CK06-06</strain>
    </source>
</reference>
<evidence type="ECO:0000313" key="2">
    <source>
        <dbReference type="EMBL" id="GAF97907.1"/>
    </source>
</evidence>
<feature type="non-terminal residue" evidence="2">
    <location>
        <position position="1"/>
    </location>
</feature>
<comment type="caution">
    <text evidence="2">The sequence shown here is derived from an EMBL/GenBank/DDBJ whole genome shotgun (WGS) entry which is preliminary data.</text>
</comment>
<accession>X0UBZ6</accession>
<evidence type="ECO:0000256" key="1">
    <source>
        <dbReference type="SAM" id="MobiDB-lite"/>
    </source>
</evidence>
<gene>
    <name evidence="2" type="ORF">S01H1_21842</name>
</gene>
<protein>
    <submittedName>
        <fullName evidence="2">Uncharacterized protein</fullName>
    </submittedName>
</protein>
<dbReference type="AlphaFoldDB" id="X0UBZ6"/>
<feature type="compositionally biased region" description="Polar residues" evidence="1">
    <location>
        <begin position="29"/>
        <end position="39"/>
    </location>
</feature>
<feature type="region of interest" description="Disordered" evidence="1">
    <location>
        <begin position="1"/>
        <end position="39"/>
    </location>
</feature>
<sequence length="39" mass="4269">DLGDMVSGKLPHTQKNGQGHYKMDAFGQDISSQGKTDYI</sequence>
<name>X0UBZ6_9ZZZZ</name>
<dbReference type="EMBL" id="BARS01012191">
    <property type="protein sequence ID" value="GAF97907.1"/>
    <property type="molecule type" value="Genomic_DNA"/>
</dbReference>